<dbReference type="AlphaFoldDB" id="A0ABD2ZEI1"/>
<sequence>MSMVATLVGSDVSNHKDEISFDINKVAPFQNPKSALTKKNGPTRNLSLSKKRYAKEPLTIEVNDNVRYTVGMDSQHFITKSGCVMQKIAKLNIAKWLQLG</sequence>
<keyword evidence="2" id="KW-1185">Reference proteome</keyword>
<accession>A0ABD2ZEI1</accession>
<gene>
    <name evidence="1" type="ORF">ACH5RR_023577</name>
</gene>
<comment type="caution">
    <text evidence="1">The sequence shown here is derived from an EMBL/GenBank/DDBJ whole genome shotgun (WGS) entry which is preliminary data.</text>
</comment>
<reference evidence="1 2" key="1">
    <citation type="submission" date="2024-11" db="EMBL/GenBank/DDBJ databases">
        <title>A near-complete genome assembly of Cinchona calisaya.</title>
        <authorList>
            <person name="Lian D.C."/>
            <person name="Zhao X.W."/>
            <person name="Wei L."/>
        </authorList>
    </citation>
    <scope>NUCLEOTIDE SEQUENCE [LARGE SCALE GENOMIC DNA]</scope>
    <source>
        <tissue evidence="1">Nenye</tissue>
    </source>
</reference>
<evidence type="ECO:0000313" key="2">
    <source>
        <dbReference type="Proteomes" id="UP001630127"/>
    </source>
</evidence>
<dbReference type="Proteomes" id="UP001630127">
    <property type="component" value="Unassembled WGS sequence"/>
</dbReference>
<dbReference type="EMBL" id="JBJUIK010000010">
    <property type="protein sequence ID" value="KAL3516675.1"/>
    <property type="molecule type" value="Genomic_DNA"/>
</dbReference>
<name>A0ABD2ZEI1_9GENT</name>
<protein>
    <submittedName>
        <fullName evidence="1">Uncharacterized protein</fullName>
    </submittedName>
</protein>
<organism evidence="1 2">
    <name type="scientific">Cinchona calisaya</name>
    <dbReference type="NCBI Taxonomy" id="153742"/>
    <lineage>
        <taxon>Eukaryota</taxon>
        <taxon>Viridiplantae</taxon>
        <taxon>Streptophyta</taxon>
        <taxon>Embryophyta</taxon>
        <taxon>Tracheophyta</taxon>
        <taxon>Spermatophyta</taxon>
        <taxon>Magnoliopsida</taxon>
        <taxon>eudicotyledons</taxon>
        <taxon>Gunneridae</taxon>
        <taxon>Pentapetalae</taxon>
        <taxon>asterids</taxon>
        <taxon>lamiids</taxon>
        <taxon>Gentianales</taxon>
        <taxon>Rubiaceae</taxon>
        <taxon>Cinchonoideae</taxon>
        <taxon>Cinchoneae</taxon>
        <taxon>Cinchona</taxon>
    </lineage>
</organism>
<evidence type="ECO:0000313" key="1">
    <source>
        <dbReference type="EMBL" id="KAL3516675.1"/>
    </source>
</evidence>
<proteinExistence type="predicted"/>